<dbReference type="RefSeq" id="WP_089785497.1">
    <property type="nucleotide sequence ID" value="NZ_FOKW01000001.1"/>
</dbReference>
<feature type="domain" description="DUF2062" evidence="2">
    <location>
        <begin position="13"/>
        <end position="147"/>
    </location>
</feature>
<keyword evidence="1" id="KW-0812">Transmembrane</keyword>
<gene>
    <name evidence="3" type="ORF">SAMN05444422_101797</name>
</gene>
<keyword evidence="1" id="KW-0472">Membrane</keyword>
<dbReference type="PANTHER" id="PTHR40547:SF1">
    <property type="entry name" value="SLL0298 PROTEIN"/>
    <property type="match status" value="1"/>
</dbReference>
<keyword evidence="1" id="KW-1133">Transmembrane helix</keyword>
<evidence type="ECO:0000259" key="2">
    <source>
        <dbReference type="Pfam" id="PF09835"/>
    </source>
</evidence>
<evidence type="ECO:0000256" key="1">
    <source>
        <dbReference type="SAM" id="Phobius"/>
    </source>
</evidence>
<proteinExistence type="predicted"/>
<dbReference type="PANTHER" id="PTHR40547">
    <property type="entry name" value="SLL0298 PROTEIN"/>
    <property type="match status" value="1"/>
</dbReference>
<dbReference type="Proteomes" id="UP000199161">
    <property type="component" value="Unassembled WGS sequence"/>
</dbReference>
<dbReference type="OrthoDB" id="329979at2157"/>
<feature type="transmembrane region" description="Helical" evidence="1">
    <location>
        <begin position="117"/>
        <end position="137"/>
    </location>
</feature>
<organism evidence="3 4">
    <name type="scientific">Natronobacterium haloterrestre</name>
    <name type="common">Halobiforma haloterrestris</name>
    <dbReference type="NCBI Taxonomy" id="148448"/>
    <lineage>
        <taxon>Archaea</taxon>
        <taxon>Methanobacteriati</taxon>
        <taxon>Methanobacteriota</taxon>
        <taxon>Stenosarchaea group</taxon>
        <taxon>Halobacteria</taxon>
        <taxon>Halobacteriales</taxon>
        <taxon>Natrialbaceae</taxon>
        <taxon>Natronobacterium</taxon>
    </lineage>
</organism>
<evidence type="ECO:0000313" key="3">
    <source>
        <dbReference type="EMBL" id="SFB75960.1"/>
    </source>
</evidence>
<name>A0A1I1DTA9_NATHA</name>
<accession>A0A1I1DTA9</accession>
<evidence type="ECO:0000313" key="4">
    <source>
        <dbReference type="Proteomes" id="UP000199161"/>
    </source>
</evidence>
<protein>
    <recommendedName>
        <fullName evidence="2">DUF2062 domain-containing protein</fullName>
    </recommendedName>
</protein>
<dbReference type="Pfam" id="PF09835">
    <property type="entry name" value="DUF2062"/>
    <property type="match status" value="1"/>
</dbReference>
<dbReference type="AlphaFoldDB" id="A0A1I1DTA9"/>
<feature type="transmembrane region" description="Helical" evidence="1">
    <location>
        <begin position="30"/>
        <end position="63"/>
    </location>
</feature>
<dbReference type="InterPro" id="IPR018639">
    <property type="entry name" value="DUF2062"/>
</dbReference>
<keyword evidence="4" id="KW-1185">Reference proteome</keyword>
<sequence length="158" mass="17029">MLGDRLETYRDRARRMLTQAFRTEHTPRQVAASFSIGVFVTALPTGGIGVGLFFVFVSLWPWISKPAIFASVAVLNPFVKPVVYVASYQVGGTVLGTAPLLSSDISSETARTAVRQLIVGNLLVAVALAGIGYLLLLRLTLAHRRRRGARSDPSDSSA</sequence>
<dbReference type="EMBL" id="FOKW01000001">
    <property type="protein sequence ID" value="SFB75960.1"/>
    <property type="molecule type" value="Genomic_DNA"/>
</dbReference>
<reference evidence="4" key="1">
    <citation type="submission" date="2016-10" db="EMBL/GenBank/DDBJ databases">
        <authorList>
            <person name="Varghese N."/>
            <person name="Submissions S."/>
        </authorList>
    </citation>
    <scope>NUCLEOTIDE SEQUENCE [LARGE SCALE GENOMIC DNA]</scope>
    <source>
        <strain evidence="4">DSM 13078</strain>
    </source>
</reference>